<name>A0ACD1AAG1_9FIRM</name>
<evidence type="ECO:0000313" key="1">
    <source>
        <dbReference type="EMBL" id="QOX63276.1"/>
    </source>
</evidence>
<evidence type="ECO:0000313" key="2">
    <source>
        <dbReference type="Proteomes" id="UP000594014"/>
    </source>
</evidence>
<proteinExistence type="predicted"/>
<dbReference type="EMBL" id="CP042469">
    <property type="protein sequence ID" value="QOX63276.1"/>
    <property type="molecule type" value="Genomic_DNA"/>
</dbReference>
<gene>
    <name evidence="1" type="ORF">FRZ06_07910</name>
</gene>
<protein>
    <submittedName>
        <fullName evidence="1">DMT family transporter</fullName>
    </submittedName>
</protein>
<accession>A0ACD1AAG1</accession>
<dbReference type="Proteomes" id="UP000594014">
    <property type="component" value="Chromosome"/>
</dbReference>
<keyword evidence="2" id="KW-1185">Reference proteome</keyword>
<organism evidence="1 2">
    <name type="scientific">Anoxybacterium hadale</name>
    <dbReference type="NCBI Taxonomy" id="3408580"/>
    <lineage>
        <taxon>Bacteria</taxon>
        <taxon>Bacillati</taxon>
        <taxon>Bacillota</taxon>
        <taxon>Clostridia</taxon>
        <taxon>Peptostreptococcales</taxon>
        <taxon>Anaerovoracaceae</taxon>
        <taxon>Anoxybacterium</taxon>
    </lineage>
</organism>
<sequence>MSKKSISIKTEKRKAAEGEQGQTPGNIKVYGSAVLFSFIVGFSFIGVKTCVSIATPLETLTYRFNFAFLAALVVVLFGVVKINLKEKPRIKLALTAGFYVGFMILQTIGLLFATSIESGILFAIIPILAKIIAGFFLKESTSWKQNIFVCLSVAAVILMFVLGSTDLTVNLIGLVILFLASIFMAISNVMMRYVRKIYQPFEITFFITAGGCILFNLAMILFGLKNGTLGSYFDPLTHSDFILATLYLGIPSTLISAMLMAYMLAHMEAVKATIFGNLSTAISIVAGVIVLGEPLEFYHILCTVLIIIGVVGLSMPSMAKKEGEL</sequence>
<reference evidence="1" key="1">
    <citation type="submission" date="2019-08" db="EMBL/GenBank/DDBJ databases">
        <title>Genome sequence of Clostridiales bacterium MT110.</title>
        <authorList>
            <person name="Cao J."/>
        </authorList>
    </citation>
    <scope>NUCLEOTIDE SEQUENCE</scope>
    <source>
        <strain evidence="1">MT110</strain>
    </source>
</reference>